<dbReference type="EMBL" id="FNFO01000003">
    <property type="protein sequence ID" value="SDK66313.1"/>
    <property type="molecule type" value="Genomic_DNA"/>
</dbReference>
<evidence type="ECO:0000313" key="1">
    <source>
        <dbReference type="EMBL" id="SDK66313.1"/>
    </source>
</evidence>
<protein>
    <recommendedName>
        <fullName evidence="3">AAA domain-containing protein</fullName>
    </recommendedName>
</protein>
<sequence>MVEAMAKITEKKHLLIVGKSAEARHELVNSLVETSNRQVYRFPANIERFDEYLEHMRRLFPFVPINWKEQNPKKWTLNQIWDFHLDWTDHTHSILIVIEEFGEMEERWKIEILRDYFSKSYYQEQPNTSRSNFQLIVTQQEEGNMIDKLSSVFGLKEHEKRTATQVIQGKLEVINLD</sequence>
<accession>A0A1G9DR30</accession>
<evidence type="ECO:0008006" key="3">
    <source>
        <dbReference type="Google" id="ProtNLM"/>
    </source>
</evidence>
<dbReference type="OrthoDB" id="1261239at2"/>
<proteinExistence type="predicted"/>
<organism evidence="1 2">
    <name type="scientific">Catalinimonas alkaloidigena</name>
    <dbReference type="NCBI Taxonomy" id="1075417"/>
    <lineage>
        <taxon>Bacteria</taxon>
        <taxon>Pseudomonadati</taxon>
        <taxon>Bacteroidota</taxon>
        <taxon>Cytophagia</taxon>
        <taxon>Cytophagales</taxon>
        <taxon>Catalimonadaceae</taxon>
        <taxon>Catalinimonas</taxon>
    </lineage>
</organism>
<dbReference type="AlphaFoldDB" id="A0A1G9DR30"/>
<keyword evidence="2" id="KW-1185">Reference proteome</keyword>
<name>A0A1G9DR30_9BACT</name>
<reference evidence="1 2" key="1">
    <citation type="submission" date="2016-10" db="EMBL/GenBank/DDBJ databases">
        <authorList>
            <person name="de Groot N.N."/>
        </authorList>
    </citation>
    <scope>NUCLEOTIDE SEQUENCE [LARGE SCALE GENOMIC DNA]</scope>
    <source>
        <strain evidence="1 2">DSM 25186</strain>
    </source>
</reference>
<evidence type="ECO:0000313" key="2">
    <source>
        <dbReference type="Proteomes" id="UP000198510"/>
    </source>
</evidence>
<dbReference type="Proteomes" id="UP000198510">
    <property type="component" value="Unassembled WGS sequence"/>
</dbReference>
<gene>
    <name evidence="1" type="ORF">SAMN05421823_103221</name>
</gene>